<proteinExistence type="predicted"/>
<name>A0A0D7ARK4_9AGAR</name>
<gene>
    <name evidence="1" type="ORF">CYLTODRAFT_267344</name>
</gene>
<evidence type="ECO:0000313" key="2">
    <source>
        <dbReference type="Proteomes" id="UP000054007"/>
    </source>
</evidence>
<accession>A0A0D7ARK4</accession>
<organism evidence="1 2">
    <name type="scientific">Cylindrobasidium torrendii FP15055 ss-10</name>
    <dbReference type="NCBI Taxonomy" id="1314674"/>
    <lineage>
        <taxon>Eukaryota</taxon>
        <taxon>Fungi</taxon>
        <taxon>Dikarya</taxon>
        <taxon>Basidiomycota</taxon>
        <taxon>Agaricomycotina</taxon>
        <taxon>Agaricomycetes</taxon>
        <taxon>Agaricomycetidae</taxon>
        <taxon>Agaricales</taxon>
        <taxon>Marasmiineae</taxon>
        <taxon>Physalacriaceae</taxon>
        <taxon>Cylindrobasidium</taxon>
    </lineage>
</organism>
<keyword evidence="2" id="KW-1185">Reference proteome</keyword>
<dbReference type="EMBL" id="KN881210">
    <property type="protein sequence ID" value="KIY60842.1"/>
    <property type="molecule type" value="Genomic_DNA"/>
</dbReference>
<evidence type="ECO:0000313" key="1">
    <source>
        <dbReference type="EMBL" id="KIY60842.1"/>
    </source>
</evidence>
<dbReference type="OrthoDB" id="2634326at2759"/>
<dbReference type="Proteomes" id="UP000054007">
    <property type="component" value="Unassembled WGS sequence"/>
</dbReference>
<reference evidence="1 2" key="1">
    <citation type="journal article" date="2015" name="Fungal Genet. Biol.">
        <title>Evolution of novel wood decay mechanisms in Agaricales revealed by the genome sequences of Fistulina hepatica and Cylindrobasidium torrendii.</title>
        <authorList>
            <person name="Floudas D."/>
            <person name="Held B.W."/>
            <person name="Riley R."/>
            <person name="Nagy L.G."/>
            <person name="Koehler G."/>
            <person name="Ransdell A.S."/>
            <person name="Younus H."/>
            <person name="Chow J."/>
            <person name="Chiniquy J."/>
            <person name="Lipzen A."/>
            <person name="Tritt A."/>
            <person name="Sun H."/>
            <person name="Haridas S."/>
            <person name="LaButti K."/>
            <person name="Ohm R.A."/>
            <person name="Kues U."/>
            <person name="Blanchette R.A."/>
            <person name="Grigoriev I.V."/>
            <person name="Minto R.E."/>
            <person name="Hibbett D.S."/>
        </authorList>
    </citation>
    <scope>NUCLEOTIDE SEQUENCE [LARGE SCALE GENOMIC DNA]</scope>
    <source>
        <strain evidence="1 2">FP15055 ss-10</strain>
    </source>
</reference>
<protein>
    <submittedName>
        <fullName evidence="1">Uncharacterized protein</fullName>
    </submittedName>
</protein>
<sequence>MPRGIPSVLAALARVRKTSKLTGREKPTYKGVKPEHAYYVLPEAAMIALLKDEMTRAVYIVNICRLQPLLEYRVEAVHHPGKNTPGLQAQKWRDVLGMSMNHKSTTRSEKRRTELMELFEKSSVASGLPPGTTDLRKLNLMTAQWVDICREVLWVMSEASWRFELVCLDYWLFKHPRNVPHAPSKRRGEVLQSIPHFGFSMWPDGIEDRGFASEDLDERFEAVYGLTRVMQGWTRACKLPVATTEKAYDMLMNREKRKVLEQEPYLIENEVKELEGIVIEHYITSFIHVFQRVPSLPRAVSSPQMPVAA</sequence>
<dbReference type="AlphaFoldDB" id="A0A0D7ARK4"/>